<dbReference type="AlphaFoldDB" id="A0A0J6WCQ8"/>
<keyword evidence="1 6" id="KW-0328">Glycosyltransferase</keyword>
<organism evidence="6 7">
    <name type="scientific">Mycolicibacterium chubuense</name>
    <name type="common">Mycobacterium chubuense</name>
    <dbReference type="NCBI Taxonomy" id="1800"/>
    <lineage>
        <taxon>Bacteria</taxon>
        <taxon>Bacillati</taxon>
        <taxon>Actinomycetota</taxon>
        <taxon>Actinomycetes</taxon>
        <taxon>Mycobacteriales</taxon>
        <taxon>Mycobacteriaceae</taxon>
        <taxon>Mycolicibacterium</taxon>
    </lineage>
</organism>
<dbReference type="GO" id="GO:0016757">
    <property type="term" value="F:glycosyltransferase activity"/>
    <property type="evidence" value="ECO:0007669"/>
    <property type="project" value="UniProtKB-KW"/>
</dbReference>
<evidence type="ECO:0000256" key="1">
    <source>
        <dbReference type="ARBA" id="ARBA00022676"/>
    </source>
</evidence>
<dbReference type="SUPFAM" id="SSF53756">
    <property type="entry name" value="UDP-Glycosyltransferase/glycogen phosphorylase"/>
    <property type="match status" value="1"/>
</dbReference>
<accession>A0A0J6WCQ8</accession>
<dbReference type="GO" id="GO:0008610">
    <property type="term" value="P:lipid biosynthetic process"/>
    <property type="evidence" value="ECO:0007669"/>
    <property type="project" value="UniProtKB-ARBA"/>
</dbReference>
<dbReference type="Proteomes" id="UP000036176">
    <property type="component" value="Unassembled WGS sequence"/>
</dbReference>
<dbReference type="PANTHER" id="PTHR45947">
    <property type="entry name" value="SULFOQUINOVOSYL TRANSFERASE SQD2"/>
    <property type="match status" value="1"/>
</dbReference>
<dbReference type="GO" id="GO:1901137">
    <property type="term" value="P:carbohydrate derivative biosynthetic process"/>
    <property type="evidence" value="ECO:0007669"/>
    <property type="project" value="UniProtKB-ARBA"/>
</dbReference>
<dbReference type="OrthoDB" id="477186at2"/>
<proteinExistence type="predicted"/>
<evidence type="ECO:0000259" key="5">
    <source>
        <dbReference type="Pfam" id="PF13579"/>
    </source>
</evidence>
<dbReference type="InterPro" id="IPR050194">
    <property type="entry name" value="Glycosyltransferase_grp1"/>
</dbReference>
<evidence type="ECO:0000313" key="6">
    <source>
        <dbReference type="EMBL" id="KMO79753.1"/>
    </source>
</evidence>
<dbReference type="GO" id="GO:1903509">
    <property type="term" value="P:liposaccharide metabolic process"/>
    <property type="evidence" value="ECO:0007669"/>
    <property type="project" value="UniProtKB-ARBA"/>
</dbReference>
<keyword evidence="7" id="KW-1185">Reference proteome</keyword>
<dbReference type="EC" id="2.4.-.-" evidence="6"/>
<dbReference type="PATRIC" id="fig|1800.3.peg.2620"/>
<keyword evidence="2 6" id="KW-0808">Transferase</keyword>
<dbReference type="InterPro" id="IPR028098">
    <property type="entry name" value="Glyco_trans_4-like_N"/>
</dbReference>
<name>A0A0J6WCQ8_MYCCU</name>
<feature type="domain" description="Glycosyl transferase family 1" evidence="4">
    <location>
        <begin position="175"/>
        <end position="329"/>
    </location>
</feature>
<dbReference type="Pfam" id="PF13579">
    <property type="entry name" value="Glyco_trans_4_4"/>
    <property type="match status" value="1"/>
</dbReference>
<evidence type="ECO:0000256" key="3">
    <source>
        <dbReference type="SAM" id="MobiDB-lite"/>
    </source>
</evidence>
<gene>
    <name evidence="6" type="primary">tuaC</name>
    <name evidence="6" type="ORF">MCHUDSM44219_02615</name>
</gene>
<feature type="domain" description="Glycosyltransferase subfamily 4-like N-terminal" evidence="5">
    <location>
        <begin position="63"/>
        <end position="160"/>
    </location>
</feature>
<comment type="caution">
    <text evidence="6">The sequence shown here is derived from an EMBL/GenBank/DDBJ whole genome shotgun (WGS) entry which is preliminary data.</text>
</comment>
<dbReference type="InterPro" id="IPR001296">
    <property type="entry name" value="Glyco_trans_1"/>
</dbReference>
<evidence type="ECO:0000256" key="2">
    <source>
        <dbReference type="ARBA" id="ARBA00022679"/>
    </source>
</evidence>
<dbReference type="Pfam" id="PF00534">
    <property type="entry name" value="Glycos_transf_1"/>
    <property type="match status" value="1"/>
</dbReference>
<dbReference type="Gene3D" id="3.40.50.2000">
    <property type="entry name" value="Glycogen Phosphorylase B"/>
    <property type="match status" value="2"/>
</dbReference>
<sequence length="378" mass="41232">MNEQRALWVSTSVRTPGGMTTYLQAMQKTPLWSEWNIRHVATHREGSALTKLAAFAGGCVMFLVELIRFRPSVVHLHTSAHASFVRKATLLWLSSLSGLPTVLHIHGSDFMAYFEESPALTQVLIRATLCRSSAVVALGGTWARRLENIAPGARIAEIPNAVKLAAVPARLSSTDRPVRFVFLGRIGERKGAFELLHAWARLGAPAATLTMAGDGEVERARQLVRELRLDSSVELPGWLSAEAVGELLDDADVLVLPSRREGQPMAVLEAMARGLCVIAGEGGGLPEMIGGGCGLLVTSDDVEGITAALQRVIDDVALRISCGEAAYERARQRYDIDVVWRRLDGLYRDVIAGSRSRNRPTRRARWSPQVTDERVAQG</sequence>
<evidence type="ECO:0000259" key="4">
    <source>
        <dbReference type="Pfam" id="PF00534"/>
    </source>
</evidence>
<evidence type="ECO:0000313" key="7">
    <source>
        <dbReference type="Proteomes" id="UP000036176"/>
    </source>
</evidence>
<protein>
    <submittedName>
        <fullName evidence="6">Putative teichuronic acid biosynthesis glycosyltransferase TuaC</fullName>
        <ecNumber evidence="6">2.4.-.-</ecNumber>
    </submittedName>
</protein>
<reference evidence="6 7" key="1">
    <citation type="journal article" date="2015" name="Genome Biol. Evol.">
        <title>Characterization of Three Mycobacterium spp. with Potential Use in Bioremediation by Genome Sequencing and Comparative Genomics.</title>
        <authorList>
            <person name="Das S."/>
            <person name="Pettersson B.M."/>
            <person name="Behra P.R."/>
            <person name="Ramesh M."/>
            <person name="Dasgupta S."/>
            <person name="Bhattacharya A."/>
            <person name="Kirsebom L.A."/>
        </authorList>
    </citation>
    <scope>NUCLEOTIDE SEQUENCE [LARGE SCALE GENOMIC DNA]</scope>
    <source>
        <strain evidence="6 7">DSM 44219</strain>
    </source>
</reference>
<dbReference type="CDD" id="cd03801">
    <property type="entry name" value="GT4_PimA-like"/>
    <property type="match status" value="1"/>
</dbReference>
<dbReference type="RefSeq" id="WP_082162174.1">
    <property type="nucleotide sequence ID" value="NZ_JYNX01000035.1"/>
</dbReference>
<dbReference type="PANTHER" id="PTHR45947:SF11">
    <property type="entry name" value="SLR1508 PROTEIN"/>
    <property type="match status" value="1"/>
</dbReference>
<feature type="region of interest" description="Disordered" evidence="3">
    <location>
        <begin position="358"/>
        <end position="378"/>
    </location>
</feature>
<dbReference type="EMBL" id="JYNX01000035">
    <property type="protein sequence ID" value="KMO79753.1"/>
    <property type="molecule type" value="Genomic_DNA"/>
</dbReference>